<protein>
    <submittedName>
        <fullName evidence="2">Phage tail protein</fullName>
    </submittedName>
</protein>
<dbReference type="AlphaFoldDB" id="A0A2D2B1H7"/>
<dbReference type="EMBL" id="CP024201">
    <property type="protein sequence ID" value="ATQ44120.1"/>
    <property type="molecule type" value="Genomic_DNA"/>
</dbReference>
<dbReference type="Pfam" id="PF07484">
    <property type="entry name" value="Collar"/>
    <property type="match status" value="1"/>
</dbReference>
<dbReference type="SUPFAM" id="SSF88874">
    <property type="entry name" value="Receptor-binding domain of short tail fibre protein gp12"/>
    <property type="match status" value="1"/>
</dbReference>
<feature type="domain" description="Phage tail collar" evidence="1">
    <location>
        <begin position="7"/>
        <end position="63"/>
    </location>
</feature>
<accession>A0A2D2B1H7</accession>
<dbReference type="Gene3D" id="3.90.1340.10">
    <property type="entry name" value="Phage tail collar domain"/>
    <property type="match status" value="1"/>
</dbReference>
<name>A0A2D2B1H7_9CAUL</name>
<dbReference type="InterPro" id="IPR011083">
    <property type="entry name" value="Phage_tail_collar_dom"/>
</dbReference>
<dbReference type="RefSeq" id="WP_099623368.1">
    <property type="nucleotide sequence ID" value="NZ_CP024201.1"/>
</dbReference>
<proteinExistence type="predicted"/>
<evidence type="ECO:0000259" key="1">
    <source>
        <dbReference type="Pfam" id="PF07484"/>
    </source>
</evidence>
<organism evidence="2 3">
    <name type="scientific">Caulobacter mirabilis</name>
    <dbReference type="NCBI Taxonomy" id="69666"/>
    <lineage>
        <taxon>Bacteria</taxon>
        <taxon>Pseudomonadati</taxon>
        <taxon>Pseudomonadota</taxon>
        <taxon>Alphaproteobacteria</taxon>
        <taxon>Caulobacterales</taxon>
        <taxon>Caulobacteraceae</taxon>
        <taxon>Caulobacter</taxon>
    </lineage>
</organism>
<evidence type="ECO:0000313" key="3">
    <source>
        <dbReference type="Proteomes" id="UP000228945"/>
    </source>
</evidence>
<dbReference type="Proteomes" id="UP000228945">
    <property type="component" value="Chromosome"/>
</dbReference>
<dbReference type="InterPro" id="IPR037053">
    <property type="entry name" value="Phage_tail_collar_dom_sf"/>
</dbReference>
<evidence type="ECO:0000313" key="2">
    <source>
        <dbReference type="EMBL" id="ATQ44120.1"/>
    </source>
</evidence>
<dbReference type="OrthoDB" id="9810174at2"/>
<gene>
    <name evidence="2" type="ORF">CSW64_17865</name>
</gene>
<dbReference type="KEGG" id="cmb:CSW64_17865"/>
<reference evidence="2 3" key="1">
    <citation type="submission" date="2017-10" db="EMBL/GenBank/DDBJ databases">
        <title>Genome sequence of Caulobacter mirabilis FWC38.</title>
        <authorList>
            <person name="Fiebig A."/>
            <person name="Crosson S."/>
        </authorList>
    </citation>
    <scope>NUCLEOTIDE SEQUENCE [LARGE SCALE GENOMIC DNA]</scope>
    <source>
        <strain evidence="2 3">FWC 38</strain>
    </source>
</reference>
<keyword evidence="3" id="KW-1185">Reference proteome</keyword>
<sequence>MSTPYLGEIRMFGFPRIPTGWQNCNGQLLSIAEYDALFNLLGTTYGGDGITTFAVPDLRGRLPLHQGQGQGLSPRPIGQSGGTETVLLNTQQIPSHTHSWMATQGAANSARPANTEVLGALATDTQYLTDITGYIAYPLAPTTVQPAGGSQPHENMMPSLTVNICIALFGIYPSQG</sequence>